<dbReference type="InterPro" id="IPR036162">
    <property type="entry name" value="Resolvase-like_N_sf"/>
</dbReference>
<dbReference type="PROSITE" id="PS51737">
    <property type="entry name" value="RECOMBINASE_DNA_BIND"/>
    <property type="match status" value="1"/>
</dbReference>
<dbReference type="CDD" id="cd00338">
    <property type="entry name" value="Ser_Recombinase"/>
    <property type="match status" value="1"/>
</dbReference>
<evidence type="ECO:0000313" key="4">
    <source>
        <dbReference type="Proteomes" id="UP000095553"/>
    </source>
</evidence>
<accession>A0A173SCD7</accession>
<dbReference type="InterPro" id="IPR038109">
    <property type="entry name" value="DNA_bind_recomb_sf"/>
</dbReference>
<dbReference type="AlphaFoldDB" id="A0A173SCD7"/>
<dbReference type="GO" id="GO:0003677">
    <property type="term" value="F:DNA binding"/>
    <property type="evidence" value="ECO:0007669"/>
    <property type="project" value="InterPro"/>
</dbReference>
<dbReference type="InterPro" id="IPR006119">
    <property type="entry name" value="Resolv_N"/>
</dbReference>
<feature type="domain" description="Resolvase/invertase-type recombinase catalytic" evidence="1">
    <location>
        <begin position="12"/>
        <end position="161"/>
    </location>
</feature>
<dbReference type="SUPFAM" id="SSF53041">
    <property type="entry name" value="Resolvase-like"/>
    <property type="match status" value="1"/>
</dbReference>
<evidence type="ECO:0000259" key="1">
    <source>
        <dbReference type="PROSITE" id="PS51736"/>
    </source>
</evidence>
<dbReference type="Proteomes" id="UP000095553">
    <property type="component" value="Unassembled WGS sequence"/>
</dbReference>
<organism evidence="3 4">
    <name type="scientific">Anaerostipes hadrus</name>
    <dbReference type="NCBI Taxonomy" id="649756"/>
    <lineage>
        <taxon>Bacteria</taxon>
        <taxon>Bacillati</taxon>
        <taxon>Bacillota</taxon>
        <taxon>Clostridia</taxon>
        <taxon>Lachnospirales</taxon>
        <taxon>Lachnospiraceae</taxon>
        <taxon>Anaerostipes</taxon>
    </lineage>
</organism>
<dbReference type="InterPro" id="IPR050639">
    <property type="entry name" value="SSR_resolvase"/>
</dbReference>
<dbReference type="Gene3D" id="3.90.1750.20">
    <property type="entry name" value="Putative Large Serine Recombinase, Chain B, Domain 2"/>
    <property type="match status" value="1"/>
</dbReference>
<dbReference type="PANTHER" id="PTHR30461">
    <property type="entry name" value="DNA-INVERTASE FROM LAMBDOID PROPHAGE"/>
    <property type="match status" value="1"/>
</dbReference>
<feature type="domain" description="Recombinase" evidence="2">
    <location>
        <begin position="169"/>
        <end position="268"/>
    </location>
</feature>
<dbReference type="InterPro" id="IPR011109">
    <property type="entry name" value="DNA_bind_recombinase_dom"/>
</dbReference>
<dbReference type="SMART" id="SM00857">
    <property type="entry name" value="Resolvase"/>
    <property type="match status" value="1"/>
</dbReference>
<dbReference type="InterPro" id="IPR025827">
    <property type="entry name" value="Zn_ribbon_recom_dom"/>
</dbReference>
<protein>
    <submittedName>
        <fullName evidence="3">Resolvase, N terminal domain</fullName>
    </submittedName>
</protein>
<dbReference type="Pfam" id="PF07508">
    <property type="entry name" value="Recombinase"/>
    <property type="match status" value="1"/>
</dbReference>
<dbReference type="Pfam" id="PF13408">
    <property type="entry name" value="Zn_ribbon_recom"/>
    <property type="match status" value="1"/>
</dbReference>
<evidence type="ECO:0000313" key="3">
    <source>
        <dbReference type="EMBL" id="CUM87910.1"/>
    </source>
</evidence>
<evidence type="ECO:0000259" key="2">
    <source>
        <dbReference type="PROSITE" id="PS51737"/>
    </source>
</evidence>
<dbReference type="RefSeq" id="WP_055072606.1">
    <property type="nucleotide sequence ID" value="NZ_CYXY01000005.1"/>
</dbReference>
<dbReference type="PANTHER" id="PTHR30461:SF23">
    <property type="entry name" value="DNA RECOMBINASE-RELATED"/>
    <property type="match status" value="1"/>
</dbReference>
<dbReference type="Pfam" id="PF00239">
    <property type="entry name" value="Resolvase"/>
    <property type="match status" value="1"/>
</dbReference>
<dbReference type="PROSITE" id="PS51736">
    <property type="entry name" value="RECOMBINASES_3"/>
    <property type="match status" value="1"/>
</dbReference>
<proteinExistence type="predicted"/>
<gene>
    <name evidence="3" type="ORF">ERS852571_01130</name>
</gene>
<dbReference type="GO" id="GO:0000150">
    <property type="term" value="F:DNA strand exchange activity"/>
    <property type="evidence" value="ECO:0007669"/>
    <property type="project" value="InterPro"/>
</dbReference>
<name>A0A173SCD7_ANAHA</name>
<dbReference type="Gene3D" id="3.40.50.1390">
    <property type="entry name" value="Resolvase, N-terminal catalytic domain"/>
    <property type="match status" value="1"/>
</dbReference>
<dbReference type="EMBL" id="CYXY01000005">
    <property type="protein sequence ID" value="CUM87910.1"/>
    <property type="molecule type" value="Genomic_DNA"/>
</dbReference>
<sequence length="458" mass="53562">MKKAKSETTLVRAALYIRVSGEEQKIKGLSLEAQEERLRDFCKERGWLICGVFIDAAKTARKNIRKRVEFQHMIDGVKKDQYDILVFCRLDRWFRSVADYYKIMDILNAHNCGWVTSDEDYDTTTANGRLYINVKLSIAQNESDICSERISVVFDSKIQHGTVLSGFSPFWLDVKDKKLVVNDERAAIVRDAIDYFEKDMTQNGTVRYIRNKYGINWDINMLKRVFKNKLLIGVYDSNGRYNDHFCDPIISVDQFNRVQSIFDKRIKVVPTKRVYIFTSILKCPVCGCRLSGQAAGTNTRYYYRCNRHFIRKDCSYGKITNERLIEKWLLENLKSKLSECEVAWNVKQVKKRLEPSAKQKASLKRKLSKLKDLYLNELIDLEDYKRDYIMYSSALSELSTSQKEETPPDFAAVHRILDNDFLSTYNTMDRTEKRTFWQSIIKEMVLDDNGHVTSLSFV</sequence>
<reference evidence="3 4" key="1">
    <citation type="submission" date="2015-09" db="EMBL/GenBank/DDBJ databases">
        <authorList>
            <consortium name="Pathogen Informatics"/>
        </authorList>
    </citation>
    <scope>NUCLEOTIDE SEQUENCE [LARGE SCALE GENOMIC DNA]</scope>
    <source>
        <strain evidence="3 4">2789STDY5834959</strain>
    </source>
</reference>